<organism evidence="2 3">
    <name type="scientific">Massilia soli</name>
    <dbReference type="NCBI Taxonomy" id="2792854"/>
    <lineage>
        <taxon>Bacteria</taxon>
        <taxon>Pseudomonadati</taxon>
        <taxon>Pseudomonadota</taxon>
        <taxon>Betaproteobacteria</taxon>
        <taxon>Burkholderiales</taxon>
        <taxon>Oxalobacteraceae</taxon>
        <taxon>Telluria group</taxon>
        <taxon>Massilia</taxon>
    </lineage>
</organism>
<dbReference type="EMBL" id="JAFBIL020000003">
    <property type="protein sequence ID" value="MBZ2207521.1"/>
    <property type="molecule type" value="Genomic_DNA"/>
</dbReference>
<keyword evidence="1" id="KW-0472">Membrane</keyword>
<keyword evidence="1" id="KW-0812">Transmembrane</keyword>
<name>A0ABS7SMW0_9BURK</name>
<proteinExistence type="predicted"/>
<evidence type="ECO:0000256" key="1">
    <source>
        <dbReference type="SAM" id="Phobius"/>
    </source>
</evidence>
<feature type="transmembrane region" description="Helical" evidence="1">
    <location>
        <begin position="12"/>
        <end position="37"/>
    </location>
</feature>
<comment type="caution">
    <text evidence="2">The sequence shown here is derived from an EMBL/GenBank/DDBJ whole genome shotgun (WGS) entry which is preliminary data.</text>
</comment>
<protein>
    <submittedName>
        <fullName evidence="2">Agglutinin biogenesis protein MshP</fullName>
    </submittedName>
</protein>
<dbReference type="Proteomes" id="UP000809349">
    <property type="component" value="Unassembled WGS sequence"/>
</dbReference>
<keyword evidence="1" id="KW-1133">Transmembrane helix</keyword>
<evidence type="ECO:0000313" key="3">
    <source>
        <dbReference type="Proteomes" id="UP000809349"/>
    </source>
</evidence>
<accession>A0ABS7SMW0</accession>
<gene>
    <name evidence="2" type="ORF">I4X03_009645</name>
</gene>
<evidence type="ECO:0000313" key="2">
    <source>
        <dbReference type="EMBL" id="MBZ2207521.1"/>
    </source>
</evidence>
<keyword evidence="3" id="KW-1185">Reference proteome</keyword>
<reference evidence="2 3" key="1">
    <citation type="submission" date="2021-08" db="EMBL/GenBank/DDBJ databases">
        <title>Massilia sp. R798.</title>
        <authorList>
            <person name="Baek J.H."/>
            <person name="Jung H.S."/>
            <person name="Kim K.R."/>
            <person name="Jeon C.O."/>
        </authorList>
    </citation>
    <scope>NUCLEOTIDE SEQUENCE [LARGE SCALE GENOMIC DNA]</scope>
    <source>
        <strain evidence="2 3">R798</strain>
    </source>
</reference>
<sequence>MSSVTPALARSRGVGLVTAIFLLVVIAGLAVAMVTVFTTQQTSSALDVQGTRAYQAARAGIEWGVFKHQRPDPCNATNSFAMPQGTSLGAFTVTVACTLIEGPDTESGDTEALDQRKVTVVACNAPSAAGTCPNPSNSSDYVQRVMEVTF</sequence>